<evidence type="ECO:0000256" key="1">
    <source>
        <dbReference type="ARBA" id="ARBA00022737"/>
    </source>
</evidence>
<dbReference type="RefSeq" id="WP_145075273.1">
    <property type="nucleotide sequence ID" value="NZ_JACIIY010000021.1"/>
</dbReference>
<dbReference type="Gene3D" id="1.25.40.10">
    <property type="entry name" value="Tetratricopeptide repeat domain"/>
    <property type="match status" value="4"/>
</dbReference>
<dbReference type="PANTHER" id="PTHR45586:SF1">
    <property type="entry name" value="LIPOPOLYSACCHARIDE ASSEMBLY PROTEIN B"/>
    <property type="match status" value="1"/>
</dbReference>
<name>A0A562K4X7_SPHWJ</name>
<dbReference type="Proteomes" id="UP000316624">
    <property type="component" value="Unassembled WGS sequence"/>
</dbReference>
<dbReference type="Pfam" id="PF13432">
    <property type="entry name" value="TPR_16"/>
    <property type="match status" value="1"/>
</dbReference>
<evidence type="ECO:0000313" key="4">
    <source>
        <dbReference type="Proteomes" id="UP000316624"/>
    </source>
</evidence>
<protein>
    <submittedName>
        <fullName evidence="3">Tetratricopeptide repeat protein</fullName>
    </submittedName>
</protein>
<accession>A0A562K4X7</accession>
<sequence length="656" mass="69091">MNRKRLFLLAGVAALLLSAAAWWQWRLHEADGTAPLARGIAALVKGDARTARVELLNAIRADPRSIPARIAQARALVDLGDGGGAQGEIEKARALGGRPGDTRVLMAQALLLQGNADAALTEMEANDIPASFAAAAMRVSGNIHMARGDMAAAGAALDRAREMAGNDPENWIDTGRYRWMQGDQAGAIVAADRAVALAPENGKALLLRGELTRSQYGLIAALPWFERALAVNPDSVPVLDQYAATLADAGEARRMLSVTRRLLALEPGNARAWFMQAVMAARAGRADLARSLLARTQGRLDGEPAVMLLRGVLHLEDGNATLAIQALAPLVGQQPDNGIARTLLGRAYYLAADFPSAATTLAPLVAQRDAEPYVLTLAARAQEALGDRIMADDMLARASWPDRLSADLFAGADDAALAGSAPSGTAAAQDNIPYIRALLGTGQAERAVARARLLSEANPGAPDAYVIWGDALGAAGRPGQAVKVYEKAANLRFSRDIALRLIAALQRAGDPARSLQVVRLFLSQNPDDPQIQRLAAAGYMAGGQWREALRMLKAVEARVGPHDALLMADLARASLEVGAADAARAYASFAYRLMPASPVTAHIYGWTLLRTGANGQAAIDLLEKADALAPGQPGVRAHLAQARAALRKGTGRLAAR</sequence>
<reference evidence="3 4" key="1">
    <citation type="journal article" date="2015" name="Stand. Genomic Sci.">
        <title>Genomic Encyclopedia of Bacterial and Archaeal Type Strains, Phase III: the genomes of soil and plant-associated and newly described type strains.</title>
        <authorList>
            <person name="Whitman W.B."/>
            <person name="Woyke T."/>
            <person name="Klenk H.P."/>
            <person name="Zhou Y."/>
            <person name="Lilburn T.G."/>
            <person name="Beck B.J."/>
            <person name="De Vos P."/>
            <person name="Vandamme P."/>
            <person name="Eisen J.A."/>
            <person name="Garrity G."/>
            <person name="Hugenholtz P."/>
            <person name="Kyrpides N.C."/>
        </authorList>
    </citation>
    <scope>NUCLEOTIDE SEQUENCE [LARGE SCALE GENOMIC DNA]</scope>
    <source>
        <strain evidence="3 4">CGMCC 1.7748</strain>
    </source>
</reference>
<dbReference type="InterPro" id="IPR051012">
    <property type="entry name" value="CellSynth/LPSAsmb/PSIAsmb"/>
</dbReference>
<dbReference type="SUPFAM" id="SSF48452">
    <property type="entry name" value="TPR-like"/>
    <property type="match status" value="4"/>
</dbReference>
<dbReference type="AlphaFoldDB" id="A0A562K4X7"/>
<comment type="caution">
    <text evidence="3">The sequence shown here is derived from an EMBL/GenBank/DDBJ whole genome shotgun (WGS) entry which is preliminary data.</text>
</comment>
<keyword evidence="1" id="KW-0677">Repeat</keyword>
<gene>
    <name evidence="3" type="ORF">IQ35_03416</name>
</gene>
<proteinExistence type="predicted"/>
<keyword evidence="4" id="KW-1185">Reference proteome</keyword>
<evidence type="ECO:0000313" key="3">
    <source>
        <dbReference type="EMBL" id="TWH90480.1"/>
    </source>
</evidence>
<dbReference type="Pfam" id="PF14559">
    <property type="entry name" value="TPR_19"/>
    <property type="match status" value="1"/>
</dbReference>
<organism evidence="3 4">
    <name type="scientific">Sphingobium wenxiniae (strain DSM 21828 / CGMCC 1.7748 / JZ-1)</name>
    <dbReference type="NCBI Taxonomy" id="595605"/>
    <lineage>
        <taxon>Bacteria</taxon>
        <taxon>Pseudomonadati</taxon>
        <taxon>Pseudomonadota</taxon>
        <taxon>Alphaproteobacteria</taxon>
        <taxon>Sphingomonadales</taxon>
        <taxon>Sphingomonadaceae</taxon>
        <taxon>Sphingobium</taxon>
    </lineage>
</organism>
<dbReference type="EMBL" id="VLKK01000019">
    <property type="protein sequence ID" value="TWH90480.1"/>
    <property type="molecule type" value="Genomic_DNA"/>
</dbReference>
<keyword evidence="2" id="KW-0802">TPR repeat</keyword>
<dbReference type="PANTHER" id="PTHR45586">
    <property type="entry name" value="TPR REPEAT-CONTAINING PROTEIN PA4667"/>
    <property type="match status" value="1"/>
</dbReference>
<evidence type="ECO:0000256" key="2">
    <source>
        <dbReference type="ARBA" id="ARBA00022803"/>
    </source>
</evidence>
<dbReference type="InterPro" id="IPR011990">
    <property type="entry name" value="TPR-like_helical_dom_sf"/>
</dbReference>